<protein>
    <submittedName>
        <fullName evidence="1">Uncharacterized protein</fullName>
    </submittedName>
</protein>
<dbReference type="AlphaFoldDB" id="A0AAP0B630"/>
<evidence type="ECO:0000313" key="1">
    <source>
        <dbReference type="EMBL" id="KAK8930541.1"/>
    </source>
</evidence>
<sequence length="164" mass="18933">MVAPHPFFLSVPPGCLWETARLYSQREYAAPKIIPSAANVATKLFLWKAPTEIRNSPRKLLVPGELILAKVEEIEMVGRFGMSQRFPRSTPITPRTVQDSYHLSYGFLTPLLFLVVPLCRMVVNRNIVHRYSSMLRGRDDVTYYDHVQKFCPSARLEPLNYYLF</sequence>
<gene>
    <name evidence="1" type="ORF">KSP39_PZI016217</name>
</gene>
<comment type="caution">
    <text evidence="1">The sequence shown here is derived from an EMBL/GenBank/DDBJ whole genome shotgun (WGS) entry which is preliminary data.</text>
</comment>
<proteinExistence type="predicted"/>
<dbReference type="Proteomes" id="UP001418222">
    <property type="component" value="Unassembled WGS sequence"/>
</dbReference>
<evidence type="ECO:0000313" key="2">
    <source>
        <dbReference type="Proteomes" id="UP001418222"/>
    </source>
</evidence>
<keyword evidence="2" id="KW-1185">Reference proteome</keyword>
<name>A0AAP0B630_9ASPA</name>
<dbReference type="EMBL" id="JBBWWQ010000014">
    <property type="protein sequence ID" value="KAK8930541.1"/>
    <property type="molecule type" value="Genomic_DNA"/>
</dbReference>
<organism evidence="1 2">
    <name type="scientific">Platanthera zijinensis</name>
    <dbReference type="NCBI Taxonomy" id="2320716"/>
    <lineage>
        <taxon>Eukaryota</taxon>
        <taxon>Viridiplantae</taxon>
        <taxon>Streptophyta</taxon>
        <taxon>Embryophyta</taxon>
        <taxon>Tracheophyta</taxon>
        <taxon>Spermatophyta</taxon>
        <taxon>Magnoliopsida</taxon>
        <taxon>Liliopsida</taxon>
        <taxon>Asparagales</taxon>
        <taxon>Orchidaceae</taxon>
        <taxon>Orchidoideae</taxon>
        <taxon>Orchideae</taxon>
        <taxon>Orchidinae</taxon>
        <taxon>Platanthera</taxon>
    </lineage>
</organism>
<accession>A0AAP0B630</accession>
<reference evidence="1 2" key="1">
    <citation type="journal article" date="2022" name="Nat. Plants">
        <title>Genomes of leafy and leafless Platanthera orchids illuminate the evolution of mycoheterotrophy.</title>
        <authorList>
            <person name="Li M.H."/>
            <person name="Liu K.W."/>
            <person name="Li Z."/>
            <person name="Lu H.C."/>
            <person name="Ye Q.L."/>
            <person name="Zhang D."/>
            <person name="Wang J.Y."/>
            <person name="Li Y.F."/>
            <person name="Zhong Z.M."/>
            <person name="Liu X."/>
            <person name="Yu X."/>
            <person name="Liu D.K."/>
            <person name="Tu X.D."/>
            <person name="Liu B."/>
            <person name="Hao Y."/>
            <person name="Liao X.Y."/>
            <person name="Jiang Y.T."/>
            <person name="Sun W.H."/>
            <person name="Chen J."/>
            <person name="Chen Y.Q."/>
            <person name="Ai Y."/>
            <person name="Zhai J.W."/>
            <person name="Wu S.S."/>
            <person name="Zhou Z."/>
            <person name="Hsiao Y.Y."/>
            <person name="Wu W.L."/>
            <person name="Chen Y.Y."/>
            <person name="Lin Y.F."/>
            <person name="Hsu J.L."/>
            <person name="Li C.Y."/>
            <person name="Wang Z.W."/>
            <person name="Zhao X."/>
            <person name="Zhong W.Y."/>
            <person name="Ma X.K."/>
            <person name="Ma L."/>
            <person name="Huang J."/>
            <person name="Chen G.Z."/>
            <person name="Huang M.Z."/>
            <person name="Huang L."/>
            <person name="Peng D.H."/>
            <person name="Luo Y.B."/>
            <person name="Zou S.Q."/>
            <person name="Chen S.P."/>
            <person name="Lan S."/>
            <person name="Tsai W.C."/>
            <person name="Van de Peer Y."/>
            <person name="Liu Z.J."/>
        </authorList>
    </citation>
    <scope>NUCLEOTIDE SEQUENCE [LARGE SCALE GENOMIC DNA]</scope>
    <source>
        <tissue evidence="1">Leaf</tissue>
    </source>
</reference>